<feature type="signal peptide" evidence="1">
    <location>
        <begin position="1"/>
        <end position="22"/>
    </location>
</feature>
<evidence type="ECO:0000313" key="3">
    <source>
        <dbReference type="Proteomes" id="UP000197019"/>
    </source>
</evidence>
<feature type="chain" id="PRO_5012102542" evidence="1">
    <location>
        <begin position="23"/>
        <end position="190"/>
    </location>
</feature>
<reference evidence="2 3" key="1">
    <citation type="submission" date="2017-06" db="EMBL/GenBank/DDBJ databases">
        <title>Genome Sequencing of the methanotroph Methylovulum psychrotolerants str. HV10-M2 isolated from a high-altitude environment.</title>
        <authorList>
            <person name="Mateos-Rivera A."/>
        </authorList>
    </citation>
    <scope>NUCLEOTIDE SEQUENCE [LARGE SCALE GENOMIC DNA]</scope>
    <source>
        <strain evidence="2 3">HV10_M2</strain>
    </source>
</reference>
<dbReference type="EMBL" id="CP022129">
    <property type="protein sequence ID" value="ASF47748.1"/>
    <property type="molecule type" value="Genomic_DNA"/>
</dbReference>
<keyword evidence="1" id="KW-0732">Signal</keyword>
<accession>A0A1Z4C2I7</accession>
<keyword evidence="3" id="KW-1185">Reference proteome</keyword>
<protein>
    <submittedName>
        <fullName evidence="2">Uncharacterized protein</fullName>
    </submittedName>
</protein>
<dbReference type="RefSeq" id="WP_088620618.1">
    <property type="nucleotide sequence ID" value="NZ_CP022129.1"/>
</dbReference>
<evidence type="ECO:0000313" key="2">
    <source>
        <dbReference type="EMBL" id="ASF47748.1"/>
    </source>
</evidence>
<evidence type="ECO:0000256" key="1">
    <source>
        <dbReference type="SAM" id="SignalP"/>
    </source>
</evidence>
<dbReference type="KEGG" id="mpsy:CEK71_17675"/>
<sequence length="190" mass="20909">MKAIVKFFVWAAFACWPLYSGAAVEMTVVTPSGVVAFTVEEQWQVLSMQPTLPIAAAVFQLPNQADEGTADSTNLILQLYDLKSPEALQALQKVGQVFGAAKPKEEVFKGWVLYRQDSVQDGTAYSVIDAKQRLKTVAASVRLAWPHLKNNPAAYDAQMVAALHKVLLSVQERVGPWRPESGAVIRRPEQ</sequence>
<dbReference type="Proteomes" id="UP000197019">
    <property type="component" value="Chromosome"/>
</dbReference>
<gene>
    <name evidence="2" type="ORF">CEK71_17675</name>
</gene>
<organism evidence="2 3">
    <name type="scientific">Methylovulum psychrotolerans</name>
    <dbReference type="NCBI Taxonomy" id="1704499"/>
    <lineage>
        <taxon>Bacteria</taxon>
        <taxon>Pseudomonadati</taxon>
        <taxon>Pseudomonadota</taxon>
        <taxon>Gammaproteobacteria</taxon>
        <taxon>Methylococcales</taxon>
        <taxon>Methylococcaceae</taxon>
        <taxon>Methylovulum</taxon>
    </lineage>
</organism>
<name>A0A1Z4C2I7_9GAMM</name>
<dbReference type="AlphaFoldDB" id="A0A1Z4C2I7"/>
<proteinExistence type="predicted"/>